<dbReference type="InterPro" id="IPR009875">
    <property type="entry name" value="PilZ_domain"/>
</dbReference>
<evidence type="ECO:0000313" key="3">
    <source>
        <dbReference type="EMBL" id="MBB6690141.1"/>
    </source>
</evidence>
<keyword evidence="3" id="KW-0966">Cell projection</keyword>
<dbReference type="InterPro" id="IPR009926">
    <property type="entry name" value="T3SS_YcgR_PilZN"/>
</dbReference>
<dbReference type="Proteomes" id="UP000553776">
    <property type="component" value="Unassembled WGS sequence"/>
</dbReference>
<organism evidence="3 4">
    <name type="scientific">Cohnella xylanilytica</name>
    <dbReference type="NCBI Taxonomy" id="557555"/>
    <lineage>
        <taxon>Bacteria</taxon>
        <taxon>Bacillati</taxon>
        <taxon>Bacillota</taxon>
        <taxon>Bacilli</taxon>
        <taxon>Bacillales</taxon>
        <taxon>Paenibacillaceae</taxon>
        <taxon>Cohnella</taxon>
    </lineage>
</organism>
<reference evidence="3 4" key="1">
    <citation type="submission" date="2020-08" db="EMBL/GenBank/DDBJ databases">
        <title>Cohnella phylogeny.</title>
        <authorList>
            <person name="Dunlap C."/>
        </authorList>
    </citation>
    <scope>NUCLEOTIDE SEQUENCE [LARGE SCALE GENOMIC DNA]</scope>
    <source>
        <strain evidence="3 4">DSM 25239</strain>
    </source>
</reference>
<proteinExistence type="predicted"/>
<dbReference type="Gene3D" id="2.40.10.220">
    <property type="entry name" value="predicted glycosyltransferase like domains"/>
    <property type="match status" value="1"/>
</dbReference>
<evidence type="ECO:0000259" key="2">
    <source>
        <dbReference type="Pfam" id="PF12945"/>
    </source>
</evidence>
<dbReference type="Pfam" id="PF07238">
    <property type="entry name" value="PilZ"/>
    <property type="match status" value="1"/>
</dbReference>
<dbReference type="SUPFAM" id="SSF141371">
    <property type="entry name" value="PilZ domain-like"/>
    <property type="match status" value="1"/>
</dbReference>
<protein>
    <submittedName>
        <fullName evidence="3">Flagellar brake domain-containing protein</fullName>
    </submittedName>
</protein>
<dbReference type="EMBL" id="JACJVR010000005">
    <property type="protein sequence ID" value="MBB6690141.1"/>
    <property type="molecule type" value="Genomic_DNA"/>
</dbReference>
<feature type="domain" description="PilZ" evidence="1">
    <location>
        <begin position="103"/>
        <end position="210"/>
    </location>
</feature>
<accession>A0A841TVY9</accession>
<dbReference type="Pfam" id="PF12945">
    <property type="entry name" value="PilZNR"/>
    <property type="match status" value="1"/>
</dbReference>
<name>A0A841TVY9_9BACL</name>
<evidence type="ECO:0000259" key="1">
    <source>
        <dbReference type="Pfam" id="PF07238"/>
    </source>
</evidence>
<evidence type="ECO:0000313" key="4">
    <source>
        <dbReference type="Proteomes" id="UP000553776"/>
    </source>
</evidence>
<comment type="caution">
    <text evidence="3">The sequence shown here is derived from an EMBL/GenBank/DDBJ whole genome shotgun (WGS) entry which is preliminary data.</text>
</comment>
<dbReference type="AlphaFoldDB" id="A0A841TVY9"/>
<keyword evidence="3" id="KW-0969">Cilium</keyword>
<gene>
    <name evidence="3" type="ORF">H7B90_01885</name>
</gene>
<sequence>MLPKVNQTMFIQASQDAGQEHAATLRSRVADMNATSLYLEIPLDEKSGRYHRARAGEEFRVTYYTAEGVKHQFSTTVTGFRKEEAMSLIEVRKPAAEEIAREQRRSFLRVEAQLEIAVRIGDKLRFVALTEDVGGGGVSFRCERKWPINPGLKLMCWLLIPYRSGSIEHAQFAAEVVRVKEAEPNHYIVMMKFDDISDVDQQKVIRYCFERQLDFRKD</sequence>
<dbReference type="RefSeq" id="WP_185134173.1">
    <property type="nucleotide sequence ID" value="NZ_BORM01000006.1"/>
</dbReference>
<feature type="domain" description="Type III secretion system flagellar brake protein YcgR PilZN" evidence="2">
    <location>
        <begin position="4"/>
        <end position="94"/>
    </location>
</feature>
<dbReference type="GO" id="GO:0035438">
    <property type="term" value="F:cyclic-di-GMP binding"/>
    <property type="evidence" value="ECO:0007669"/>
    <property type="project" value="InterPro"/>
</dbReference>
<keyword evidence="3" id="KW-0282">Flagellum</keyword>
<keyword evidence="4" id="KW-1185">Reference proteome</keyword>